<gene>
    <name evidence="1" type="ORF">METZ01_LOCUS496350</name>
</gene>
<dbReference type="InterPro" id="IPR026265">
    <property type="entry name" value="LptC"/>
</dbReference>
<dbReference type="EMBL" id="UINC01217060">
    <property type="protein sequence ID" value="SVE43496.1"/>
    <property type="molecule type" value="Genomic_DNA"/>
</dbReference>
<dbReference type="Pfam" id="PF06835">
    <property type="entry name" value="LptC"/>
    <property type="match status" value="1"/>
</dbReference>
<name>A0A383DG81_9ZZZZ</name>
<dbReference type="GO" id="GO:0015221">
    <property type="term" value="F:lipopolysaccharide transmembrane transporter activity"/>
    <property type="evidence" value="ECO:0007669"/>
    <property type="project" value="InterPro"/>
</dbReference>
<proteinExistence type="predicted"/>
<dbReference type="GO" id="GO:0005886">
    <property type="term" value="C:plasma membrane"/>
    <property type="evidence" value="ECO:0007669"/>
    <property type="project" value="InterPro"/>
</dbReference>
<sequence length="154" mass="16725">MKLTGDENPSMINPRYVGTDADRQPFSITADLARNIANGGTKVNLVMPKADITLKDGTWLVLTANDGIYFRGRNKLELEGGVTLYHDSGYEFYTDRASIDLKTGSARSLDPVSGQGPFGQLNATGFHMVNKGKVIYLLGKSKLVLYPGAKPSLK</sequence>
<dbReference type="InterPro" id="IPR010664">
    <property type="entry name" value="LipoPS_assembly_LptC-rel"/>
</dbReference>
<reference evidence="1" key="1">
    <citation type="submission" date="2018-05" db="EMBL/GenBank/DDBJ databases">
        <authorList>
            <person name="Lanie J.A."/>
            <person name="Ng W.-L."/>
            <person name="Kazmierczak K.M."/>
            <person name="Andrzejewski T.M."/>
            <person name="Davidsen T.M."/>
            <person name="Wayne K.J."/>
            <person name="Tettelin H."/>
            <person name="Glass J.I."/>
            <person name="Rusch D."/>
            <person name="Podicherti R."/>
            <person name="Tsui H.-C.T."/>
            <person name="Winkler M.E."/>
        </authorList>
    </citation>
    <scope>NUCLEOTIDE SEQUENCE</scope>
</reference>
<dbReference type="NCBIfam" id="TIGR04409">
    <property type="entry name" value="LptC_YrbK"/>
    <property type="match status" value="1"/>
</dbReference>
<protein>
    <recommendedName>
        <fullName evidence="2">Organic solvent tolerance-like N-terminal domain-containing protein</fullName>
    </recommendedName>
</protein>
<evidence type="ECO:0008006" key="2">
    <source>
        <dbReference type="Google" id="ProtNLM"/>
    </source>
</evidence>
<dbReference type="Gene3D" id="2.60.450.10">
    <property type="entry name" value="Lipopolysaccharide (LPS) transport protein A like domain"/>
    <property type="match status" value="1"/>
</dbReference>
<evidence type="ECO:0000313" key="1">
    <source>
        <dbReference type="EMBL" id="SVE43496.1"/>
    </source>
</evidence>
<organism evidence="1">
    <name type="scientific">marine metagenome</name>
    <dbReference type="NCBI Taxonomy" id="408172"/>
    <lineage>
        <taxon>unclassified sequences</taxon>
        <taxon>metagenomes</taxon>
        <taxon>ecological metagenomes</taxon>
    </lineage>
</organism>
<dbReference type="AlphaFoldDB" id="A0A383DG81"/>
<accession>A0A383DG81</accession>